<dbReference type="InterPro" id="IPR018530">
    <property type="entry name" value="SiaC"/>
</dbReference>
<evidence type="ECO:0000313" key="3">
    <source>
        <dbReference type="Proteomes" id="UP000244173"/>
    </source>
</evidence>
<reference evidence="2 3" key="1">
    <citation type="submission" date="2018-04" db="EMBL/GenBank/DDBJ databases">
        <title>Denitrifier Microvirgula.</title>
        <authorList>
            <person name="Anderson E."/>
            <person name="Jang J."/>
            <person name="Ishii S."/>
        </authorList>
    </citation>
    <scope>NUCLEOTIDE SEQUENCE [LARGE SCALE GENOMIC DNA]</scope>
    <source>
        <strain evidence="2 3">BE2.4</strain>
    </source>
</reference>
<dbReference type="Proteomes" id="UP000244173">
    <property type="component" value="Chromosome"/>
</dbReference>
<dbReference type="OrthoDB" id="5297629at2"/>
<name>A0A2S0P7N3_9NEIS</name>
<feature type="domain" description="SiaC family regulatory phosphoprotein" evidence="1">
    <location>
        <begin position="7"/>
        <end position="125"/>
    </location>
</feature>
<dbReference type="AlphaFoldDB" id="A0A2S0P7N3"/>
<dbReference type="EMBL" id="CP028519">
    <property type="protein sequence ID" value="AVY93424.1"/>
    <property type="molecule type" value="Genomic_DNA"/>
</dbReference>
<evidence type="ECO:0000313" key="2">
    <source>
        <dbReference type="EMBL" id="AVY93424.1"/>
    </source>
</evidence>
<evidence type="ECO:0000259" key="1">
    <source>
        <dbReference type="Pfam" id="PF09345"/>
    </source>
</evidence>
<sequence>MKAIHLPATAYTPQVDFDFSTHRLSLRGESYPENAASFYQPLIDAVVQYIGQLQETRITVDVALAYFNSSSTKLLFSLFDHLNQAALAGNDVSLNWHHDPEDDTIVEFGNELADDFNALELRLVEIV</sequence>
<accession>A0A2S0P7N3</accession>
<organism evidence="2 3">
    <name type="scientific">Microvirgula aerodenitrificans</name>
    <dbReference type="NCBI Taxonomy" id="57480"/>
    <lineage>
        <taxon>Bacteria</taxon>
        <taxon>Pseudomonadati</taxon>
        <taxon>Pseudomonadota</taxon>
        <taxon>Betaproteobacteria</taxon>
        <taxon>Neisseriales</taxon>
        <taxon>Aquaspirillaceae</taxon>
        <taxon>Microvirgula</taxon>
    </lineage>
</organism>
<protein>
    <submittedName>
        <fullName evidence="2">Fe-S oxidoreductase</fullName>
    </submittedName>
</protein>
<dbReference type="KEGG" id="maer:DAI18_04720"/>
<dbReference type="STRING" id="1122240.GCA_000620105_00685"/>
<proteinExistence type="predicted"/>
<keyword evidence="3" id="KW-1185">Reference proteome</keyword>
<dbReference type="Pfam" id="PF09345">
    <property type="entry name" value="SiaC"/>
    <property type="match status" value="1"/>
</dbReference>
<dbReference type="RefSeq" id="WP_107888840.1">
    <property type="nucleotide sequence ID" value="NZ_CP028519.1"/>
</dbReference>
<gene>
    <name evidence="2" type="ORF">DAI18_04720</name>
</gene>